<dbReference type="GO" id="GO:0009401">
    <property type="term" value="P:phosphoenolpyruvate-dependent sugar phosphotransferase system"/>
    <property type="evidence" value="ECO:0007669"/>
    <property type="project" value="UniProtKB-KW"/>
</dbReference>
<dbReference type="InterPro" id="IPR004715">
    <property type="entry name" value="PTS_IIA_fruc"/>
</dbReference>
<dbReference type="SUPFAM" id="SSF52794">
    <property type="entry name" value="PTS system IIB component-like"/>
    <property type="match status" value="1"/>
</dbReference>
<evidence type="ECO:0000256" key="1">
    <source>
        <dbReference type="ARBA" id="ARBA00004429"/>
    </source>
</evidence>
<keyword evidence="7" id="KW-0808">Transferase</keyword>
<dbReference type="NCBIfam" id="TIGR00829">
    <property type="entry name" value="FRU"/>
    <property type="match status" value="1"/>
</dbReference>
<comment type="subcellular location">
    <subcellularLocation>
        <location evidence="1">Cell inner membrane</location>
        <topology evidence="1">Multi-pass membrane protein</topology>
    </subcellularLocation>
    <subcellularLocation>
        <location evidence="2">Cytoplasm</location>
    </subcellularLocation>
</comment>
<dbReference type="InterPro" id="IPR036095">
    <property type="entry name" value="PTS_EIIB-like_sf"/>
</dbReference>
<dbReference type="GeneID" id="94545933"/>
<dbReference type="GO" id="GO:0005737">
    <property type="term" value="C:cytoplasm"/>
    <property type="evidence" value="ECO:0007669"/>
    <property type="project" value="UniProtKB-SubCell"/>
</dbReference>
<dbReference type="CDD" id="cd05569">
    <property type="entry name" value="PTS_IIB_fructose"/>
    <property type="match status" value="1"/>
</dbReference>
<evidence type="ECO:0000256" key="9">
    <source>
        <dbReference type="ARBA" id="ARBA00022692"/>
    </source>
</evidence>
<dbReference type="PANTHER" id="PTHR30505">
    <property type="entry name" value="FRUCTOSE-LIKE PERMEASE"/>
    <property type="match status" value="1"/>
</dbReference>
<dbReference type="Gene3D" id="3.40.930.10">
    <property type="entry name" value="Mannitol-specific EII, Chain A"/>
    <property type="match status" value="1"/>
</dbReference>
<dbReference type="NCBIfam" id="TIGR00848">
    <property type="entry name" value="fruA"/>
    <property type="match status" value="1"/>
</dbReference>
<evidence type="ECO:0000256" key="4">
    <source>
        <dbReference type="ARBA" id="ARBA00022475"/>
    </source>
</evidence>
<dbReference type="EMBL" id="QRAS01000001">
    <property type="protein sequence ID" value="RDL11936.1"/>
    <property type="molecule type" value="Genomic_DNA"/>
</dbReference>
<proteinExistence type="predicted"/>
<accession>A0A288Q685</accession>
<keyword evidence="5" id="KW-0597">Phosphoprotein</keyword>
<keyword evidence="13" id="KW-1185">Reference proteome</keyword>
<dbReference type="InterPro" id="IPR006327">
    <property type="entry name" value="PTS_IIC_fruc"/>
</dbReference>
<keyword evidence="8" id="KW-0598">Phosphotransferase system</keyword>
<evidence type="ECO:0000256" key="2">
    <source>
        <dbReference type="ARBA" id="ARBA00004496"/>
    </source>
</evidence>
<dbReference type="Proteomes" id="UP000254912">
    <property type="component" value="Unassembled WGS sequence"/>
</dbReference>
<dbReference type="InterPro" id="IPR003501">
    <property type="entry name" value="PTS_EIIB_2/3"/>
</dbReference>
<dbReference type="GO" id="GO:0005351">
    <property type="term" value="F:carbohydrate:proton symporter activity"/>
    <property type="evidence" value="ECO:0007669"/>
    <property type="project" value="InterPro"/>
</dbReference>
<dbReference type="Pfam" id="PF02302">
    <property type="entry name" value="PTS_IIB"/>
    <property type="match status" value="1"/>
</dbReference>
<reference evidence="12 13" key="1">
    <citation type="submission" date="2018-07" db="EMBL/GenBank/DDBJ databases">
        <title>Genomic Encyclopedia of Type Strains, Phase III (KMG-III): the genomes of soil and plant-associated and newly described type strains.</title>
        <authorList>
            <person name="Whitman W."/>
        </authorList>
    </citation>
    <scope>NUCLEOTIDE SEQUENCE [LARGE SCALE GENOMIC DNA]</scope>
    <source>
        <strain evidence="12 13">CECT 7031</strain>
    </source>
</reference>
<dbReference type="AlphaFoldDB" id="A0A288Q685"/>
<dbReference type="Pfam" id="PF02378">
    <property type="entry name" value="PTS_EIIC"/>
    <property type="match status" value="1"/>
</dbReference>
<dbReference type="NCBIfam" id="TIGR01427">
    <property type="entry name" value="PTS_IIC_fructo"/>
    <property type="match status" value="1"/>
</dbReference>
<dbReference type="InterPro" id="IPR002178">
    <property type="entry name" value="PTS_EIIA_type-2_dom"/>
</dbReference>
<dbReference type="PROSITE" id="PS51099">
    <property type="entry name" value="PTS_EIIB_TYPE_2"/>
    <property type="match status" value="1"/>
</dbReference>
<dbReference type="Pfam" id="PF00359">
    <property type="entry name" value="PTS_EIIA_2"/>
    <property type="match status" value="1"/>
</dbReference>
<sequence>MNIQDLLAPEVMILDLQATTKRAALKEIIASLYNAGKIRDEQEFLEGILAREAQTTTGLGEGIAMPHSKNAAVITPTIAFARSGKGVDYDSLDGQPVELFFMIAVPTDANDTHLQALANLSRYLLQDGFMAKLKTAPTSQAVWDLFAGDEVPTTLGSHVAADAPYLVAVTACTTGIAHTYMAEEALKKEAEKLGVHIKVETNGASGVGNRLTPEDIANAQGVIVAADKKVEMQRFNGKHLVKRPVADGIRKPGKLIDLALQDEAPVFHADGSETPSDNHTQDLSVGKAFYQHLMSGVSSMLPFVIGGGIAIALAFLIDQSLGVPHDQLASLGTYHPIAAFFKQIGGAAFGFMLPVLAGYIAYSIAEKPGLVAGFVAGEIAATGYNIYNVGLDATHAPIPSGFLGALVGGFLAGGIMLLLKSAFKKLPKSLDGIKSILFYPVLGVILTGFAMLIINIPMSAINSGLNNFLAGLNGTNALLLGALLGGMMAVDMGGPINKAAYVFGTGTLAATVATGGSVVMAAVMAGGMVPPLAIFVATLLFKNKFNVKDREAGLTNIVMGLSFITEGAIPFAAADPVRAIPSFIVGSALTGGIVGGLGIKLLAPHGGIFVIALTSQPVLYLLAVLIGAVVSGVIYGLLKRKEA</sequence>
<dbReference type="FunFam" id="3.40.930.10:FF:000009">
    <property type="entry name" value="PTS system, fructose specific IIABC component"/>
    <property type="match status" value="1"/>
</dbReference>
<dbReference type="GO" id="GO:0090563">
    <property type="term" value="F:protein-phosphocysteine-sugar phosphotransferase activity"/>
    <property type="evidence" value="ECO:0007669"/>
    <property type="project" value="TreeGrafter"/>
</dbReference>
<evidence type="ECO:0000313" key="13">
    <source>
        <dbReference type="Proteomes" id="UP000254912"/>
    </source>
</evidence>
<comment type="caution">
    <text evidence="12">The sequence shown here is derived from an EMBL/GenBank/DDBJ whole genome shotgun (WGS) entry which is preliminary data.</text>
</comment>
<organism evidence="12 13">
    <name type="scientific">Weissella soli</name>
    <dbReference type="NCBI Taxonomy" id="155866"/>
    <lineage>
        <taxon>Bacteria</taxon>
        <taxon>Bacillati</taxon>
        <taxon>Bacillota</taxon>
        <taxon>Bacilli</taxon>
        <taxon>Lactobacillales</taxon>
        <taxon>Lactobacillaceae</taxon>
        <taxon>Weissella</taxon>
    </lineage>
</organism>
<evidence type="ECO:0000313" key="12">
    <source>
        <dbReference type="EMBL" id="RDL11936.1"/>
    </source>
</evidence>
<evidence type="ECO:0000256" key="6">
    <source>
        <dbReference type="ARBA" id="ARBA00022597"/>
    </source>
</evidence>
<keyword evidence="11" id="KW-0472">Membrane</keyword>
<evidence type="ECO:0000256" key="11">
    <source>
        <dbReference type="ARBA" id="ARBA00023136"/>
    </source>
</evidence>
<dbReference type="CDD" id="cd00211">
    <property type="entry name" value="PTS_IIA_fru"/>
    <property type="match status" value="1"/>
</dbReference>
<protein>
    <submittedName>
        <fullName evidence="12">PTS system fructose-specific IIC component</fullName>
    </submittedName>
</protein>
<dbReference type="FunFam" id="3.40.50.2300:FF:000014">
    <property type="entry name" value="PTS system fructose-like transporter subunit IIB"/>
    <property type="match status" value="1"/>
</dbReference>
<keyword evidence="3" id="KW-0813">Transport</keyword>
<dbReference type="PROSITE" id="PS51094">
    <property type="entry name" value="PTS_EIIA_TYPE_2"/>
    <property type="match status" value="1"/>
</dbReference>
<evidence type="ECO:0000256" key="3">
    <source>
        <dbReference type="ARBA" id="ARBA00022448"/>
    </source>
</evidence>
<name>A0A288Q685_9LACO</name>
<dbReference type="Gene3D" id="3.40.50.2300">
    <property type="match status" value="1"/>
</dbReference>
<keyword evidence="9" id="KW-0812">Transmembrane</keyword>
<evidence type="ECO:0000256" key="10">
    <source>
        <dbReference type="ARBA" id="ARBA00022989"/>
    </source>
</evidence>
<dbReference type="InterPro" id="IPR003352">
    <property type="entry name" value="PTS_EIIC"/>
</dbReference>
<dbReference type="RefSeq" id="WP_070230000.1">
    <property type="nucleotide sequence ID" value="NZ_BJYO01000002.1"/>
</dbReference>
<dbReference type="InterPro" id="IPR003353">
    <property type="entry name" value="PTS_IIB_fruc"/>
</dbReference>
<gene>
    <name evidence="12" type="ORF">DFP99_0360</name>
</gene>
<keyword evidence="10" id="KW-1133">Transmembrane helix</keyword>
<dbReference type="KEGG" id="wso:WSWS_00731"/>
<dbReference type="InterPro" id="IPR013011">
    <property type="entry name" value="PTS_EIIB_2"/>
</dbReference>
<evidence type="ECO:0000256" key="8">
    <source>
        <dbReference type="ARBA" id="ARBA00022683"/>
    </source>
</evidence>
<evidence type="ECO:0000256" key="5">
    <source>
        <dbReference type="ARBA" id="ARBA00022553"/>
    </source>
</evidence>
<keyword evidence="4" id="KW-1003">Cell membrane</keyword>
<dbReference type="PANTHER" id="PTHR30505:SF28">
    <property type="entry name" value="PTS SYSTEM 2-O-ALPHA-MANNOSYL-D-GLYCERATE-SPECIFIC EIIABC COMPONENT"/>
    <property type="match status" value="1"/>
</dbReference>
<dbReference type="GO" id="GO:0022877">
    <property type="term" value="F:protein-N(PI)-phosphohistidine-fructose phosphotransferase system transporter activity"/>
    <property type="evidence" value="ECO:0007669"/>
    <property type="project" value="InterPro"/>
</dbReference>
<dbReference type="InterPro" id="IPR013014">
    <property type="entry name" value="PTS_EIIC_2"/>
</dbReference>
<dbReference type="GO" id="GO:0005886">
    <property type="term" value="C:plasma membrane"/>
    <property type="evidence" value="ECO:0007669"/>
    <property type="project" value="UniProtKB-SubCell"/>
</dbReference>
<dbReference type="InterPro" id="IPR050864">
    <property type="entry name" value="Bacterial_PTS_Sugar_Transport"/>
</dbReference>
<dbReference type="InterPro" id="IPR016152">
    <property type="entry name" value="PTrfase/Anion_transptr"/>
</dbReference>
<dbReference type="SUPFAM" id="SSF55804">
    <property type="entry name" value="Phoshotransferase/anion transport protein"/>
    <property type="match status" value="1"/>
</dbReference>
<keyword evidence="6" id="KW-0762">Sugar transport</keyword>
<evidence type="ECO:0000256" key="7">
    <source>
        <dbReference type="ARBA" id="ARBA00022679"/>
    </source>
</evidence>
<dbReference type="PROSITE" id="PS51104">
    <property type="entry name" value="PTS_EIIC_TYPE_2"/>
    <property type="match status" value="1"/>
</dbReference>